<keyword evidence="2" id="KW-1185">Reference proteome</keyword>
<dbReference type="EMBL" id="BLXT01004127">
    <property type="protein sequence ID" value="GFO09784.1"/>
    <property type="molecule type" value="Genomic_DNA"/>
</dbReference>
<evidence type="ECO:0000313" key="2">
    <source>
        <dbReference type="Proteomes" id="UP000735302"/>
    </source>
</evidence>
<protein>
    <submittedName>
        <fullName evidence="1">Uncharacterized protein</fullName>
    </submittedName>
</protein>
<comment type="caution">
    <text evidence="1">The sequence shown here is derived from an EMBL/GenBank/DDBJ whole genome shotgun (WGS) entry which is preliminary data.</text>
</comment>
<accession>A0AAV4APQ3</accession>
<dbReference type="Proteomes" id="UP000735302">
    <property type="component" value="Unassembled WGS sequence"/>
</dbReference>
<evidence type="ECO:0000313" key="1">
    <source>
        <dbReference type="EMBL" id="GFO09784.1"/>
    </source>
</evidence>
<reference evidence="1 2" key="1">
    <citation type="journal article" date="2021" name="Elife">
        <title>Chloroplast acquisition without the gene transfer in kleptoplastic sea slugs, Plakobranchus ocellatus.</title>
        <authorList>
            <person name="Maeda T."/>
            <person name="Takahashi S."/>
            <person name="Yoshida T."/>
            <person name="Shimamura S."/>
            <person name="Takaki Y."/>
            <person name="Nagai Y."/>
            <person name="Toyoda A."/>
            <person name="Suzuki Y."/>
            <person name="Arimoto A."/>
            <person name="Ishii H."/>
            <person name="Satoh N."/>
            <person name="Nishiyama T."/>
            <person name="Hasebe M."/>
            <person name="Maruyama T."/>
            <person name="Minagawa J."/>
            <person name="Obokata J."/>
            <person name="Shigenobu S."/>
        </authorList>
    </citation>
    <scope>NUCLEOTIDE SEQUENCE [LARGE SCALE GENOMIC DNA]</scope>
</reference>
<sequence>MVLKRAARCSPGTRTLSTLEVNGKLKSAKRQRKQNQGKLYLHIKRKQATKACWNCARSLPFLESIMLRMPTSHAEIHRKMMDQNLQLMALSRSRQYK</sequence>
<organism evidence="1 2">
    <name type="scientific">Plakobranchus ocellatus</name>
    <dbReference type="NCBI Taxonomy" id="259542"/>
    <lineage>
        <taxon>Eukaryota</taxon>
        <taxon>Metazoa</taxon>
        <taxon>Spiralia</taxon>
        <taxon>Lophotrochozoa</taxon>
        <taxon>Mollusca</taxon>
        <taxon>Gastropoda</taxon>
        <taxon>Heterobranchia</taxon>
        <taxon>Euthyneura</taxon>
        <taxon>Panpulmonata</taxon>
        <taxon>Sacoglossa</taxon>
        <taxon>Placobranchoidea</taxon>
        <taxon>Plakobranchidae</taxon>
        <taxon>Plakobranchus</taxon>
    </lineage>
</organism>
<dbReference type="AlphaFoldDB" id="A0AAV4APQ3"/>
<gene>
    <name evidence="1" type="ORF">PoB_003628900</name>
</gene>
<proteinExistence type="predicted"/>
<name>A0AAV4APQ3_9GAST</name>